<dbReference type="STRING" id="1448316.A0A395GKB8"/>
<name>A0A395GKB8_9EURO</name>
<evidence type="ECO:0000256" key="1">
    <source>
        <dbReference type="ARBA" id="ARBA00038097"/>
    </source>
</evidence>
<dbReference type="PANTHER" id="PTHR42886">
    <property type="entry name" value="RE40534P-RELATED"/>
    <property type="match status" value="1"/>
</dbReference>
<dbReference type="SUPFAM" id="SSF53474">
    <property type="entry name" value="alpha/beta-Hydrolases"/>
    <property type="match status" value="1"/>
</dbReference>
<dbReference type="Pfam" id="PF12697">
    <property type="entry name" value="Abhydrolase_6"/>
    <property type="match status" value="1"/>
</dbReference>
<reference evidence="3 4" key="1">
    <citation type="submission" date="2018-02" db="EMBL/GenBank/DDBJ databases">
        <title>The genomes of Aspergillus section Nigri reveals drivers in fungal speciation.</title>
        <authorList>
            <consortium name="DOE Joint Genome Institute"/>
            <person name="Vesth T.C."/>
            <person name="Nybo J."/>
            <person name="Theobald S."/>
            <person name="Brandl J."/>
            <person name="Frisvad J.C."/>
            <person name="Nielsen K.F."/>
            <person name="Lyhne E.K."/>
            <person name="Kogle M.E."/>
            <person name="Kuo A."/>
            <person name="Riley R."/>
            <person name="Clum A."/>
            <person name="Nolan M."/>
            <person name="Lipzen A."/>
            <person name="Salamov A."/>
            <person name="Henrissat B."/>
            <person name="Wiebenga A."/>
            <person name="De vries R.P."/>
            <person name="Grigoriev I.V."/>
            <person name="Mortensen U.H."/>
            <person name="Andersen M.R."/>
            <person name="Baker S.E."/>
        </authorList>
    </citation>
    <scope>NUCLEOTIDE SEQUENCE [LARGE SCALE GENOMIC DNA]</scope>
    <source>
        <strain evidence="3 4">CBS 121593</strain>
    </source>
</reference>
<dbReference type="PANTHER" id="PTHR42886:SF29">
    <property type="entry name" value="PUMMELIG, ISOFORM A"/>
    <property type="match status" value="1"/>
</dbReference>
<dbReference type="EMBL" id="KZ824483">
    <property type="protein sequence ID" value="RAK95935.1"/>
    <property type="molecule type" value="Genomic_DNA"/>
</dbReference>
<comment type="similarity">
    <text evidence="1">Belongs to the peptidase S33 family. ABHD4/ABHD5 subfamily.</text>
</comment>
<gene>
    <name evidence="3" type="ORF">BO80DRAFT_367672</name>
</gene>
<protein>
    <submittedName>
        <fullName evidence="3">Alpha/beta-hydrolase</fullName>
    </submittedName>
</protein>
<dbReference type="Gene3D" id="3.40.50.1820">
    <property type="entry name" value="alpha/beta hydrolase"/>
    <property type="match status" value="1"/>
</dbReference>
<dbReference type="GeneID" id="37221164"/>
<feature type="domain" description="AB hydrolase-1" evidence="2">
    <location>
        <begin position="80"/>
        <end position="284"/>
    </location>
</feature>
<dbReference type="InterPro" id="IPR000073">
    <property type="entry name" value="AB_hydrolase_1"/>
</dbReference>
<evidence type="ECO:0000313" key="4">
    <source>
        <dbReference type="Proteomes" id="UP000249402"/>
    </source>
</evidence>
<evidence type="ECO:0000313" key="3">
    <source>
        <dbReference type="EMBL" id="RAK95935.1"/>
    </source>
</evidence>
<dbReference type="AlphaFoldDB" id="A0A395GKB8"/>
<dbReference type="RefSeq" id="XP_025570263.1">
    <property type="nucleotide sequence ID" value="XM_025716299.1"/>
</dbReference>
<dbReference type="OrthoDB" id="190201at2759"/>
<dbReference type="GO" id="GO:0016787">
    <property type="term" value="F:hydrolase activity"/>
    <property type="evidence" value="ECO:0007669"/>
    <property type="project" value="UniProtKB-KW"/>
</dbReference>
<evidence type="ECO:0000259" key="2">
    <source>
        <dbReference type="Pfam" id="PF12697"/>
    </source>
</evidence>
<organism evidence="3 4">
    <name type="scientific">Aspergillus ibericus CBS 121593</name>
    <dbReference type="NCBI Taxonomy" id="1448316"/>
    <lineage>
        <taxon>Eukaryota</taxon>
        <taxon>Fungi</taxon>
        <taxon>Dikarya</taxon>
        <taxon>Ascomycota</taxon>
        <taxon>Pezizomycotina</taxon>
        <taxon>Eurotiomycetes</taxon>
        <taxon>Eurotiomycetidae</taxon>
        <taxon>Eurotiales</taxon>
        <taxon>Aspergillaceae</taxon>
        <taxon>Aspergillus</taxon>
        <taxon>Aspergillus subgen. Circumdati</taxon>
    </lineage>
</organism>
<sequence>SPGCDEVAIPVPVVAPRFIVNATVETNWDAVALTLNLTRRDSGTATDPWPIAGTTTTTAVASNFTIGATLCQGPPGAPVLVLTHGIIESKLYWRPNLTNASEYSFVDAALAAGYSVLSYDRIGVGTSSKVNALSDAQFQVETAVLNALTAYAQHATNASRVALVGHSYGAYLTAASASQIAVDAVVLTGFSGTFDYFGPFLAGAGLRIARDQNPARWGTLDAGYLTSSDLFAETYVYFADPYFEHRVAEWAFATESEPFAVGELPSLLATTIEYGQITAPVLLLQGQFDVSACGGNCVGLLNSTQALFARASTVETVDNLPAG</sequence>
<accession>A0A395GKB8</accession>
<keyword evidence="3" id="KW-0378">Hydrolase</keyword>
<dbReference type="InterPro" id="IPR029058">
    <property type="entry name" value="AB_hydrolase_fold"/>
</dbReference>
<proteinExistence type="inferred from homology"/>
<dbReference type="VEuPathDB" id="FungiDB:BO80DRAFT_367672"/>
<keyword evidence="4" id="KW-1185">Reference proteome</keyword>
<dbReference type="Proteomes" id="UP000249402">
    <property type="component" value="Unassembled WGS sequence"/>
</dbReference>
<feature type="non-terminal residue" evidence="3">
    <location>
        <position position="1"/>
    </location>
</feature>